<keyword evidence="3" id="KW-1185">Reference proteome</keyword>
<sequence length="197" mass="21733">MRRIILSLFLLLGLTACAAESKWAPAEEVARARYVHGGPPTITLFTVVSNSSDNGGHAGLLINGSQRILFDPAGTWYHPQIPERNDVHYGMSENAVDFYIDYHARVTWRVYRHDLVVSPAVAEKAIRLAEAYGAVPKAMCTQAVTSILRDLPGFESIPRTLFPTTAMAAFEKLPGATEQVFRDNDPDDNRQILAPPV</sequence>
<organism evidence="2 3">
    <name type="scientific">Maritimibacter harenae</name>
    <dbReference type="NCBI Taxonomy" id="2606218"/>
    <lineage>
        <taxon>Bacteria</taxon>
        <taxon>Pseudomonadati</taxon>
        <taxon>Pseudomonadota</taxon>
        <taxon>Alphaproteobacteria</taxon>
        <taxon>Rhodobacterales</taxon>
        <taxon>Roseobacteraceae</taxon>
        <taxon>Maritimibacter</taxon>
    </lineage>
</organism>
<feature type="chain" id="PRO_5032821806" description="Lipoprotein" evidence="1">
    <location>
        <begin position="19"/>
        <end position="197"/>
    </location>
</feature>
<evidence type="ECO:0000256" key="1">
    <source>
        <dbReference type="SAM" id="SignalP"/>
    </source>
</evidence>
<evidence type="ECO:0000313" key="3">
    <source>
        <dbReference type="Proteomes" id="UP000467322"/>
    </source>
</evidence>
<comment type="caution">
    <text evidence="2">The sequence shown here is derived from an EMBL/GenBank/DDBJ whole genome shotgun (WGS) entry which is preliminary data.</text>
</comment>
<proteinExistence type="predicted"/>
<evidence type="ECO:0000313" key="2">
    <source>
        <dbReference type="EMBL" id="MZR11922.1"/>
    </source>
</evidence>
<dbReference type="EMBL" id="WTUX01000006">
    <property type="protein sequence ID" value="MZR11922.1"/>
    <property type="molecule type" value="Genomic_DNA"/>
</dbReference>
<protein>
    <recommendedName>
        <fullName evidence="4">Lipoprotein</fullName>
    </recommendedName>
</protein>
<feature type="signal peptide" evidence="1">
    <location>
        <begin position="1"/>
        <end position="18"/>
    </location>
</feature>
<dbReference type="Proteomes" id="UP000467322">
    <property type="component" value="Unassembled WGS sequence"/>
</dbReference>
<accession>A0A845LYP0</accession>
<evidence type="ECO:0008006" key="4">
    <source>
        <dbReference type="Google" id="ProtNLM"/>
    </source>
</evidence>
<reference evidence="2 3" key="1">
    <citation type="submission" date="2019-12" db="EMBL/GenBank/DDBJ databases">
        <title>Maritimibacter sp. nov. sp. isolated from sea sand.</title>
        <authorList>
            <person name="Kim J."/>
            <person name="Jeong S.E."/>
            <person name="Jung H.S."/>
            <person name="Jeon C.O."/>
        </authorList>
    </citation>
    <scope>NUCLEOTIDE SEQUENCE [LARGE SCALE GENOMIC DNA]</scope>
    <source>
        <strain evidence="2 3">DP07</strain>
    </source>
</reference>
<dbReference type="PROSITE" id="PS51257">
    <property type="entry name" value="PROKAR_LIPOPROTEIN"/>
    <property type="match status" value="1"/>
</dbReference>
<dbReference type="RefSeq" id="WP_161350045.1">
    <property type="nucleotide sequence ID" value="NZ_WTUX01000006.1"/>
</dbReference>
<dbReference type="AlphaFoldDB" id="A0A845LYP0"/>
<name>A0A845LYP0_9RHOB</name>
<gene>
    <name evidence="2" type="ORF">GQE99_02690</name>
</gene>
<keyword evidence="1" id="KW-0732">Signal</keyword>